<feature type="compositionally biased region" description="Basic and acidic residues" evidence="1">
    <location>
        <begin position="370"/>
        <end position="379"/>
    </location>
</feature>
<protein>
    <submittedName>
        <fullName evidence="2">Uncharacterized protein</fullName>
    </submittedName>
</protein>
<sequence>MSYPSSLYYSSCSDSSSSECSLPGLSPTIQSRKSSTASSTGLVSPFVGLETISRLSRPSKQPISSELDERSGKDYFASTARDLRLVLPQTAHVGSEPDHHVSASGEPLGPVLETEAEASSKETMPSPPPQRQHQSLSAAQPSAPYDPISNPLPPLHLLPRPALSSAQRKYSLSVCTSTIQLLNISLTSPANTTAGTEFPFDLSSLSPSRPDPSRSTAFSEGPDKEFFASPETYSPPNRASIEGPSCSTSASVARSGSDSNENDQFDPTTDRRPSMASSIPTSISPGRYAHLKRQALARTEALQALRKESMERKAGGNENELGSVWSSEYGSSSSGEESESESENECHPGLSDSSRAGWESDDNDGVDGQQHLEFHSPRF</sequence>
<dbReference type="EMBL" id="LN483157">
    <property type="protein sequence ID" value="CED83695.1"/>
    <property type="molecule type" value="Genomic_DNA"/>
</dbReference>
<accession>A0A0F7ST13</accession>
<evidence type="ECO:0000313" key="2">
    <source>
        <dbReference type="EMBL" id="CED83695.1"/>
    </source>
</evidence>
<feature type="compositionally biased region" description="Polar residues" evidence="1">
    <location>
        <begin position="131"/>
        <end position="140"/>
    </location>
</feature>
<dbReference type="AlphaFoldDB" id="A0A0F7ST13"/>
<feature type="compositionally biased region" description="Low complexity" evidence="1">
    <location>
        <begin position="1"/>
        <end position="27"/>
    </location>
</feature>
<feature type="compositionally biased region" description="Low complexity" evidence="1">
    <location>
        <begin position="198"/>
        <end position="208"/>
    </location>
</feature>
<feature type="compositionally biased region" description="Polar residues" evidence="1">
    <location>
        <begin position="245"/>
        <end position="259"/>
    </location>
</feature>
<feature type="compositionally biased region" description="Polar residues" evidence="1">
    <location>
        <begin position="275"/>
        <end position="284"/>
    </location>
</feature>
<name>A0A0F7ST13_PHARH</name>
<evidence type="ECO:0000256" key="1">
    <source>
        <dbReference type="SAM" id="MobiDB-lite"/>
    </source>
</evidence>
<feature type="compositionally biased region" description="Polar residues" evidence="1">
    <location>
        <begin position="28"/>
        <end position="42"/>
    </location>
</feature>
<feature type="region of interest" description="Disordered" evidence="1">
    <location>
        <begin position="1"/>
        <end position="43"/>
    </location>
</feature>
<organism evidence="2">
    <name type="scientific">Phaffia rhodozyma</name>
    <name type="common">Yeast</name>
    <name type="synonym">Xanthophyllomyces dendrorhous</name>
    <dbReference type="NCBI Taxonomy" id="264483"/>
    <lineage>
        <taxon>Eukaryota</taxon>
        <taxon>Fungi</taxon>
        <taxon>Dikarya</taxon>
        <taxon>Basidiomycota</taxon>
        <taxon>Agaricomycotina</taxon>
        <taxon>Tremellomycetes</taxon>
        <taxon>Cystofilobasidiales</taxon>
        <taxon>Mrakiaceae</taxon>
        <taxon>Phaffia</taxon>
    </lineage>
</organism>
<feature type="compositionally biased region" description="Basic and acidic residues" evidence="1">
    <location>
        <begin position="305"/>
        <end position="315"/>
    </location>
</feature>
<proteinExistence type="predicted"/>
<feature type="region of interest" description="Disordered" evidence="1">
    <location>
        <begin position="87"/>
        <end position="159"/>
    </location>
</feature>
<reference evidence="2" key="1">
    <citation type="submission" date="2014-08" db="EMBL/GenBank/DDBJ databases">
        <authorList>
            <person name="Sharma Rahul"/>
            <person name="Thines Marco"/>
        </authorList>
    </citation>
    <scope>NUCLEOTIDE SEQUENCE</scope>
</reference>
<feature type="compositionally biased region" description="Low complexity" evidence="1">
    <location>
        <begin position="326"/>
        <end position="335"/>
    </location>
</feature>
<feature type="region of interest" description="Disordered" evidence="1">
    <location>
        <begin position="190"/>
        <end position="379"/>
    </location>
</feature>